<dbReference type="Proteomes" id="UP001328107">
    <property type="component" value="Unassembled WGS sequence"/>
</dbReference>
<comment type="caution">
    <text evidence="3">The sequence shown here is derived from an EMBL/GenBank/DDBJ whole genome shotgun (WGS) entry which is preliminary data.</text>
</comment>
<evidence type="ECO:0000256" key="1">
    <source>
        <dbReference type="SAM" id="Phobius"/>
    </source>
</evidence>
<name>A0AAN5DF36_9BILA</name>
<dbReference type="PANTHER" id="PTHR46320">
    <property type="entry name" value="GLYCEROPHOSPHODIESTER PHOSPHODIESTERASE 1"/>
    <property type="match status" value="1"/>
</dbReference>
<keyword evidence="1" id="KW-0812">Transmembrane</keyword>
<proteinExistence type="predicted"/>
<keyword evidence="1" id="KW-0472">Membrane</keyword>
<organism evidence="3 4">
    <name type="scientific">Pristionchus mayeri</name>
    <dbReference type="NCBI Taxonomy" id="1317129"/>
    <lineage>
        <taxon>Eukaryota</taxon>
        <taxon>Metazoa</taxon>
        <taxon>Ecdysozoa</taxon>
        <taxon>Nematoda</taxon>
        <taxon>Chromadorea</taxon>
        <taxon>Rhabditida</taxon>
        <taxon>Rhabditina</taxon>
        <taxon>Diplogasteromorpha</taxon>
        <taxon>Diplogasteroidea</taxon>
        <taxon>Neodiplogasteridae</taxon>
        <taxon>Pristionchus</taxon>
    </lineage>
</organism>
<evidence type="ECO:0000313" key="3">
    <source>
        <dbReference type="EMBL" id="GMR62406.1"/>
    </source>
</evidence>
<accession>A0AAN5DF36</accession>
<feature type="non-terminal residue" evidence="3">
    <location>
        <position position="1"/>
    </location>
</feature>
<dbReference type="PANTHER" id="PTHR46320:SF1">
    <property type="entry name" value="GLYCEROPHOSPHODIESTER PHOSPHODIESTERASE 1"/>
    <property type="match status" value="1"/>
</dbReference>
<reference evidence="4" key="1">
    <citation type="submission" date="2022-10" db="EMBL/GenBank/DDBJ databases">
        <title>Genome assembly of Pristionchus species.</title>
        <authorList>
            <person name="Yoshida K."/>
            <person name="Sommer R.J."/>
        </authorList>
    </citation>
    <scope>NUCLEOTIDE SEQUENCE [LARGE SCALE GENOMIC DNA]</scope>
    <source>
        <strain evidence="4">RS5460</strain>
    </source>
</reference>
<dbReference type="GO" id="GO:0070291">
    <property type="term" value="P:N-acylethanolamine metabolic process"/>
    <property type="evidence" value="ECO:0007669"/>
    <property type="project" value="TreeGrafter"/>
</dbReference>
<evidence type="ECO:0000259" key="2">
    <source>
        <dbReference type="PROSITE" id="PS51704"/>
    </source>
</evidence>
<dbReference type="InterPro" id="IPR017946">
    <property type="entry name" value="PLC-like_Pdiesterase_TIM-brl"/>
</dbReference>
<dbReference type="GO" id="GO:0005886">
    <property type="term" value="C:plasma membrane"/>
    <property type="evidence" value="ECO:0007669"/>
    <property type="project" value="TreeGrafter"/>
</dbReference>
<keyword evidence="4" id="KW-1185">Reference proteome</keyword>
<dbReference type="InterPro" id="IPR030395">
    <property type="entry name" value="GP_PDE_dom"/>
</dbReference>
<dbReference type="SUPFAM" id="SSF51695">
    <property type="entry name" value="PLC-like phosphodiesterases"/>
    <property type="match status" value="1"/>
</dbReference>
<dbReference type="Gene3D" id="3.20.20.190">
    <property type="entry name" value="Phosphatidylinositol (PI) phosphodiesterase"/>
    <property type="match status" value="1"/>
</dbReference>
<keyword evidence="1" id="KW-1133">Transmembrane helix</keyword>
<feature type="transmembrane region" description="Helical" evidence="1">
    <location>
        <begin position="16"/>
        <end position="49"/>
    </location>
</feature>
<dbReference type="GO" id="GO:0006580">
    <property type="term" value="P:ethanolamine metabolic process"/>
    <property type="evidence" value="ECO:0007669"/>
    <property type="project" value="TreeGrafter"/>
</dbReference>
<dbReference type="AlphaFoldDB" id="A0AAN5DF36"/>
<evidence type="ECO:0000313" key="4">
    <source>
        <dbReference type="Proteomes" id="UP001328107"/>
    </source>
</evidence>
<protein>
    <recommendedName>
        <fullName evidence="2">GP-PDE domain-containing protein</fullName>
    </recommendedName>
</protein>
<feature type="domain" description="GP-PDE" evidence="2">
    <location>
        <begin position="69"/>
        <end position="340"/>
    </location>
</feature>
<dbReference type="EMBL" id="BTRK01000006">
    <property type="protein sequence ID" value="GMR62406.1"/>
    <property type="molecule type" value="Genomic_DNA"/>
</dbReference>
<dbReference type="PROSITE" id="PS51704">
    <property type="entry name" value="GP_PDE"/>
    <property type="match status" value="1"/>
</dbReference>
<dbReference type="GO" id="GO:0006644">
    <property type="term" value="P:phospholipid metabolic process"/>
    <property type="evidence" value="ECO:0007669"/>
    <property type="project" value="TreeGrafter"/>
</dbReference>
<sequence length="351" mass="39619">GVKLATTKVTMDEQKLVISFALFLLVLCLFIFFFPLAIVLIPILVAIIYHVNHLNRCDVDTGNYFFAGWTFGGHRGSPYSFPENSMSGFAQAQKEGADLIEFDLAMSKDGIAVIMHDDNLDRTTDLTGPVREKTLTELRAASLAAKFARHNSSPVSGSVPREGVPTLEEVVQFSVKNNIRMLFDVKDYSDEMVGIIVKLFADYNLYNRAIVCSFYPWVIYKVKRASPGILTGLTWRQHFFAFSDLDAQVPRYFGLSHHAATFVDAVYLFMLKTWLPTFLGADMLLTNEKDICPAYVNAMREKGMRVAVWTVNDIVQAQWMIGSLKIAILTDFPYLSTQLRNLDKFVKNGFK</sequence>
<dbReference type="CDD" id="cd08573">
    <property type="entry name" value="GDPD_GDE1"/>
    <property type="match status" value="1"/>
</dbReference>
<gene>
    <name evidence="3" type="ORF">PMAYCL1PPCAC_32601</name>
</gene>
<dbReference type="GO" id="GO:0008889">
    <property type="term" value="F:glycerophosphodiester phosphodiesterase activity"/>
    <property type="evidence" value="ECO:0007669"/>
    <property type="project" value="TreeGrafter"/>
</dbReference>
<dbReference type="Pfam" id="PF03009">
    <property type="entry name" value="GDPD"/>
    <property type="match status" value="1"/>
</dbReference>